<dbReference type="Proteomes" id="UP001235343">
    <property type="component" value="Unassembled WGS sequence"/>
</dbReference>
<proteinExistence type="predicted"/>
<keyword evidence="2" id="KW-1185">Reference proteome</keyword>
<organism evidence="1 2">
    <name type="scientific">Aquibacillus rhizosphaerae</name>
    <dbReference type="NCBI Taxonomy" id="3051431"/>
    <lineage>
        <taxon>Bacteria</taxon>
        <taxon>Bacillati</taxon>
        <taxon>Bacillota</taxon>
        <taxon>Bacilli</taxon>
        <taxon>Bacillales</taxon>
        <taxon>Bacillaceae</taxon>
        <taxon>Aquibacillus</taxon>
    </lineage>
</organism>
<evidence type="ECO:0000313" key="1">
    <source>
        <dbReference type="EMBL" id="MDL4842240.1"/>
    </source>
</evidence>
<protein>
    <submittedName>
        <fullName evidence="1">Uncharacterized protein</fullName>
    </submittedName>
</protein>
<evidence type="ECO:0000313" key="2">
    <source>
        <dbReference type="Proteomes" id="UP001235343"/>
    </source>
</evidence>
<comment type="caution">
    <text evidence="1">The sequence shown here is derived from an EMBL/GenBank/DDBJ whole genome shotgun (WGS) entry which is preliminary data.</text>
</comment>
<dbReference type="RefSeq" id="WP_285933523.1">
    <property type="nucleotide sequence ID" value="NZ_JASTZU010000058.1"/>
</dbReference>
<dbReference type="EMBL" id="JASTZU010000058">
    <property type="protein sequence ID" value="MDL4842240.1"/>
    <property type="molecule type" value="Genomic_DNA"/>
</dbReference>
<gene>
    <name evidence="1" type="ORF">QQS35_17515</name>
</gene>
<name>A0ABT7LAK9_9BACI</name>
<sequence length="106" mass="11870">MLGEQIAVKLELVARRALNIKQKDGMAGVISTDYILNKNGAFTVICAALAPYYLNATNEERVPLDALINRYKSLEDCNSETYFKTMDRATEDLRSLLHMLGVQDAE</sequence>
<reference evidence="1 2" key="1">
    <citation type="submission" date="2023-06" db="EMBL/GenBank/DDBJ databases">
        <title>Aquibacillus rhizosphaerae LR5S19.</title>
        <authorList>
            <person name="Sun J.-Q."/>
        </authorList>
    </citation>
    <scope>NUCLEOTIDE SEQUENCE [LARGE SCALE GENOMIC DNA]</scope>
    <source>
        <strain evidence="1 2">LR5S19</strain>
    </source>
</reference>
<accession>A0ABT7LAK9</accession>